<dbReference type="SUPFAM" id="SSF53335">
    <property type="entry name" value="S-adenosyl-L-methionine-dependent methyltransferases"/>
    <property type="match status" value="1"/>
</dbReference>
<dbReference type="GO" id="GO:0035657">
    <property type="term" value="C:eRF1 methyltransferase complex"/>
    <property type="evidence" value="ECO:0007669"/>
    <property type="project" value="TreeGrafter"/>
</dbReference>
<dbReference type="AlphaFoldDB" id="J1L4R9"/>
<comment type="similarity">
    <text evidence="1">Belongs to the eukaryotic/archaeal PrmC-related family.</text>
</comment>
<evidence type="ECO:0000256" key="4">
    <source>
        <dbReference type="ARBA" id="ARBA00022691"/>
    </source>
</evidence>
<dbReference type="Proteomes" id="UP000005095">
    <property type="component" value="Chromosome"/>
</dbReference>
<dbReference type="HOGENOM" id="CLU_018398_6_2_2"/>
<dbReference type="RefSeq" id="WP_004039666.1">
    <property type="nucleotide sequence ID" value="NZ_CM001555.1"/>
</dbReference>
<dbReference type="InterPro" id="IPR007848">
    <property type="entry name" value="Small_mtfrase_dom"/>
</dbReference>
<proteinExistence type="inferred from homology"/>
<dbReference type="PROSITE" id="PS00092">
    <property type="entry name" value="N6_MTASE"/>
    <property type="match status" value="1"/>
</dbReference>
<organism evidence="6 7">
    <name type="scientific">Methanofollis liminatans DSM 4140</name>
    <dbReference type="NCBI Taxonomy" id="28892"/>
    <lineage>
        <taxon>Archaea</taxon>
        <taxon>Methanobacteriati</taxon>
        <taxon>Methanobacteriota</taxon>
        <taxon>Stenosarchaea group</taxon>
        <taxon>Methanomicrobia</taxon>
        <taxon>Methanomicrobiales</taxon>
        <taxon>Methanomicrobiaceae</taxon>
        <taxon>Methanofollis</taxon>
    </lineage>
</organism>
<feature type="domain" description="Methyltransferase small" evidence="5">
    <location>
        <begin position="32"/>
        <end position="99"/>
    </location>
</feature>
<dbReference type="GO" id="GO:0008276">
    <property type="term" value="F:protein methyltransferase activity"/>
    <property type="evidence" value="ECO:0007669"/>
    <property type="project" value="TreeGrafter"/>
</dbReference>
<dbReference type="GO" id="GO:0003676">
    <property type="term" value="F:nucleic acid binding"/>
    <property type="evidence" value="ECO:0007669"/>
    <property type="project" value="InterPro"/>
</dbReference>
<dbReference type="CDD" id="cd02440">
    <property type="entry name" value="AdoMet_MTases"/>
    <property type="match status" value="1"/>
</dbReference>
<dbReference type="NCBIfam" id="TIGR00537">
    <property type="entry name" value="hemK_rel_arch"/>
    <property type="match status" value="1"/>
</dbReference>
<dbReference type="Gene3D" id="3.40.50.150">
    <property type="entry name" value="Vaccinia Virus protein VP39"/>
    <property type="match status" value="1"/>
</dbReference>
<dbReference type="PANTHER" id="PTHR45875">
    <property type="entry name" value="METHYLTRANSFERASE N6AMT1"/>
    <property type="match status" value="1"/>
</dbReference>
<keyword evidence="7" id="KW-1185">Reference proteome</keyword>
<gene>
    <name evidence="6" type="ORF">Metli_1821</name>
</gene>
<keyword evidence="3" id="KW-0808">Transferase</keyword>
<evidence type="ECO:0000256" key="3">
    <source>
        <dbReference type="ARBA" id="ARBA00022679"/>
    </source>
</evidence>
<dbReference type="GO" id="GO:0008757">
    <property type="term" value="F:S-adenosylmethionine-dependent methyltransferase activity"/>
    <property type="evidence" value="ECO:0007669"/>
    <property type="project" value="TreeGrafter"/>
</dbReference>
<dbReference type="PATRIC" id="fig|28892.9.peg.1977"/>
<dbReference type="InterPro" id="IPR002052">
    <property type="entry name" value="DNA_methylase_N6_adenine_CS"/>
</dbReference>
<keyword evidence="2 6" id="KW-0489">Methyltransferase</keyword>
<dbReference type="InterPro" id="IPR029063">
    <property type="entry name" value="SAM-dependent_MTases_sf"/>
</dbReference>
<evidence type="ECO:0000256" key="1">
    <source>
        <dbReference type="ARBA" id="ARBA00006149"/>
    </source>
</evidence>
<dbReference type="OrthoDB" id="27149at2157"/>
<dbReference type="PANTHER" id="PTHR45875:SF1">
    <property type="entry name" value="METHYLTRANSFERASE N6AMT1"/>
    <property type="match status" value="1"/>
</dbReference>
<reference evidence="6 7" key="1">
    <citation type="submission" date="2011-08" db="EMBL/GenBank/DDBJ databases">
        <title>The complete genome of Methanofollis liminatans DSM 4140.</title>
        <authorList>
            <consortium name="US DOE Joint Genome Institute (JGI-PGF)"/>
            <person name="Lucas S."/>
            <person name="Han J."/>
            <person name="Lapidus A."/>
            <person name="Bruce D."/>
            <person name="Goodwin L."/>
            <person name="Pitluck S."/>
            <person name="Peters L."/>
            <person name="Kyrpides N."/>
            <person name="Mavromatis K."/>
            <person name="Ivanova N."/>
            <person name="Mikhailova N."/>
            <person name="Lu M."/>
            <person name="Detter J.C."/>
            <person name="Tapia R."/>
            <person name="Han C."/>
            <person name="Land M."/>
            <person name="Hauser L."/>
            <person name="Markowitz V."/>
            <person name="Cheng J.-F."/>
            <person name="Hugenholtz P."/>
            <person name="Woyke T."/>
            <person name="Wu D."/>
            <person name="Spring S."/>
            <person name="Schuler E."/>
            <person name="Brambilla E."/>
            <person name="Klenk H.-P."/>
            <person name="Eisen J.A."/>
        </authorList>
    </citation>
    <scope>NUCLEOTIDE SEQUENCE [LARGE SCALE GENOMIC DNA]</scope>
    <source>
        <strain evidence="6 7">DSM 4140</strain>
    </source>
</reference>
<dbReference type="InterPro" id="IPR004557">
    <property type="entry name" value="PrmC-related"/>
</dbReference>
<sequence length="194" mass="20744">MQIPTPSPDDQVYAPAEDTFLIRDAALAEVRPDDRVLEVGCGSGAVSAALLGRAGSVAATDINPHAVRAARALGVETVRTDLMAGVRGPFDLVLFNPPYLPTAPEERLDDWLEYALDGGPTGRETIERFAADVGRVLAPFGRILLLVSSLTGPEEVRKLFAGLGYIVLLAAKERVEGEDLLVLRISRDLCCFSG</sequence>
<dbReference type="EMBL" id="CM001555">
    <property type="protein sequence ID" value="EJG07765.1"/>
    <property type="molecule type" value="Genomic_DNA"/>
</dbReference>
<dbReference type="Pfam" id="PF05175">
    <property type="entry name" value="MTS"/>
    <property type="match status" value="1"/>
</dbReference>
<keyword evidence="4" id="KW-0949">S-adenosyl-L-methionine</keyword>
<evidence type="ECO:0000256" key="2">
    <source>
        <dbReference type="ARBA" id="ARBA00022603"/>
    </source>
</evidence>
<accession>J1L4R9</accession>
<name>J1L4R9_9EURY</name>
<evidence type="ECO:0000259" key="5">
    <source>
        <dbReference type="Pfam" id="PF05175"/>
    </source>
</evidence>
<dbReference type="STRING" id="28892.Metli_1821"/>
<dbReference type="InterPro" id="IPR052190">
    <property type="entry name" value="Euk-Arch_PrmC-MTase"/>
</dbReference>
<dbReference type="NCBIfam" id="NF011530">
    <property type="entry name" value="PRK14968.1-4"/>
    <property type="match status" value="1"/>
</dbReference>
<protein>
    <submittedName>
        <fullName evidence="6">Methylase</fullName>
    </submittedName>
</protein>
<dbReference type="GO" id="GO:0032259">
    <property type="term" value="P:methylation"/>
    <property type="evidence" value="ECO:0007669"/>
    <property type="project" value="UniProtKB-KW"/>
</dbReference>
<evidence type="ECO:0000313" key="6">
    <source>
        <dbReference type="EMBL" id="EJG07765.1"/>
    </source>
</evidence>
<evidence type="ECO:0000313" key="7">
    <source>
        <dbReference type="Proteomes" id="UP000005095"/>
    </source>
</evidence>